<dbReference type="Gene3D" id="2.60.40.1180">
    <property type="entry name" value="Golgi alpha-mannosidase II"/>
    <property type="match status" value="1"/>
</dbReference>
<evidence type="ECO:0000256" key="12">
    <source>
        <dbReference type="ARBA" id="ARBA00023277"/>
    </source>
</evidence>
<protein>
    <recommendedName>
        <fullName evidence="6 15">Alpha-amylase</fullName>
        <ecNumber evidence="6 15">3.2.1.1</ecNumber>
    </recommendedName>
</protein>
<proteinExistence type="evidence at transcript level"/>
<dbReference type="EMBL" id="MG733035">
    <property type="protein sequence ID" value="AXY94711.1"/>
    <property type="molecule type" value="mRNA"/>
</dbReference>
<dbReference type="GO" id="GO:0004556">
    <property type="term" value="F:alpha-amylase activity"/>
    <property type="evidence" value="ECO:0007669"/>
    <property type="project" value="UniProtKB-UniRule"/>
</dbReference>
<evidence type="ECO:0000256" key="7">
    <source>
        <dbReference type="ARBA" id="ARBA00022723"/>
    </source>
</evidence>
<dbReference type="InterPro" id="IPR017853">
    <property type="entry name" value="GH"/>
</dbReference>
<dbReference type="CDD" id="cd11317">
    <property type="entry name" value="AmyAc_bac_euk_AmyA"/>
    <property type="match status" value="1"/>
</dbReference>
<evidence type="ECO:0000256" key="8">
    <source>
        <dbReference type="ARBA" id="ARBA00022801"/>
    </source>
</evidence>
<comment type="catalytic activity">
    <reaction evidence="1 15">
        <text>Endohydrolysis of (1-&gt;4)-alpha-D-glucosidic linkages in polysaccharides containing three or more (1-&gt;4)-alpha-linked D-glucose units.</text>
        <dbReference type="EC" id="3.2.1.1"/>
    </reaction>
</comment>
<dbReference type="GO" id="GO:0005975">
    <property type="term" value="P:carbohydrate metabolic process"/>
    <property type="evidence" value="ECO:0007669"/>
    <property type="project" value="InterPro"/>
</dbReference>
<keyword evidence="7" id="KW-0479">Metal-binding</keyword>
<evidence type="ECO:0000256" key="14">
    <source>
        <dbReference type="RuleBase" id="RU003615"/>
    </source>
</evidence>
<dbReference type="SMART" id="SM00642">
    <property type="entry name" value="Aamy"/>
    <property type="match status" value="1"/>
</dbReference>
<evidence type="ECO:0000256" key="1">
    <source>
        <dbReference type="ARBA" id="ARBA00000548"/>
    </source>
</evidence>
<dbReference type="InterPro" id="IPR006048">
    <property type="entry name" value="A-amylase/branching_C"/>
</dbReference>
<evidence type="ECO:0000313" key="18">
    <source>
        <dbReference type="EMBL" id="AXY94711.1"/>
    </source>
</evidence>
<keyword evidence="11" id="KW-0868">Chloride</keyword>
<dbReference type="Pfam" id="PF00128">
    <property type="entry name" value="Alpha-amylase"/>
    <property type="match status" value="1"/>
</dbReference>
<organism evidence="18">
    <name type="scientific">Habrobracon hebetor</name>
    <dbReference type="NCBI Taxonomy" id="69819"/>
    <lineage>
        <taxon>Eukaryota</taxon>
        <taxon>Metazoa</taxon>
        <taxon>Ecdysozoa</taxon>
        <taxon>Arthropoda</taxon>
        <taxon>Hexapoda</taxon>
        <taxon>Insecta</taxon>
        <taxon>Pterygota</taxon>
        <taxon>Neoptera</taxon>
        <taxon>Endopterygota</taxon>
        <taxon>Hymenoptera</taxon>
        <taxon>Apocrita</taxon>
        <taxon>Ichneumonoidea</taxon>
        <taxon>Braconidae</taxon>
        <taxon>Braconinae</taxon>
        <taxon>Habrobracon</taxon>
    </lineage>
</organism>
<evidence type="ECO:0000256" key="6">
    <source>
        <dbReference type="ARBA" id="ARBA00012595"/>
    </source>
</evidence>
<dbReference type="GO" id="GO:0046872">
    <property type="term" value="F:metal ion binding"/>
    <property type="evidence" value="ECO:0007669"/>
    <property type="project" value="UniProtKB-KW"/>
</dbReference>
<feature type="domain" description="Glycosyl hydrolase family 13 catalytic" evidence="17">
    <location>
        <begin position="1"/>
        <end position="345"/>
    </location>
</feature>
<keyword evidence="12 15" id="KW-0119">Carbohydrate metabolism</keyword>
<dbReference type="Gene3D" id="3.20.20.80">
    <property type="entry name" value="Glycosidases"/>
    <property type="match status" value="1"/>
</dbReference>
<keyword evidence="10" id="KW-1015">Disulfide bond</keyword>
<keyword evidence="8 15" id="KW-0378">Hydrolase</keyword>
<gene>
    <name evidence="18" type="primary">Amy</name>
</gene>
<comment type="similarity">
    <text evidence="4 14">Belongs to the glycosyl hydrolase 13 family.</text>
</comment>
<dbReference type="EC" id="3.2.1.1" evidence="6 15"/>
<keyword evidence="13 15" id="KW-0326">Glycosidase</keyword>
<dbReference type="PRINTS" id="PR00110">
    <property type="entry name" value="ALPHAAMYLASE"/>
</dbReference>
<comment type="cofactor">
    <cofactor evidence="3">
        <name>chloride</name>
        <dbReference type="ChEBI" id="CHEBI:17996"/>
    </cofactor>
</comment>
<comment type="subunit">
    <text evidence="5">Monomer.</text>
</comment>
<reference evidence="18" key="1">
    <citation type="submission" date="2017-12" db="EMBL/GenBank/DDBJ databases">
        <title>Isolation and Characterization of the gene encoding a paralytic protein from the wasp Habrobracon hebetor.</title>
        <authorList>
            <person name="Zurovec M."/>
            <person name="Martinkova B."/>
            <person name="Zaloudikova A."/>
            <person name="Shaik H.A."/>
            <person name="Konik P."/>
            <person name="Strnad H."/>
            <person name="Sehadova H."/>
            <person name="Kodrik D."/>
        </authorList>
    </citation>
    <scope>NUCLEOTIDE SEQUENCE</scope>
    <source>
        <tissue evidence="18">Venom gland</tissue>
    </source>
</reference>
<dbReference type="SUPFAM" id="SSF51011">
    <property type="entry name" value="Glycosyl hydrolase domain"/>
    <property type="match status" value="1"/>
</dbReference>
<evidence type="ECO:0000256" key="13">
    <source>
        <dbReference type="ARBA" id="ARBA00023295"/>
    </source>
</evidence>
<dbReference type="InterPro" id="IPR006046">
    <property type="entry name" value="Alpha_amylase"/>
</dbReference>
<evidence type="ECO:0000256" key="5">
    <source>
        <dbReference type="ARBA" id="ARBA00011245"/>
    </source>
</evidence>
<keyword evidence="9" id="KW-0106">Calcium</keyword>
<comment type="cofactor">
    <cofactor evidence="2">
        <name>Ca(2+)</name>
        <dbReference type="ChEBI" id="CHEBI:29108"/>
    </cofactor>
</comment>
<accession>A0A455LAU3</accession>
<dbReference type="InterPro" id="IPR006047">
    <property type="entry name" value="GH13_cat_dom"/>
</dbReference>
<evidence type="ECO:0000256" key="3">
    <source>
        <dbReference type="ARBA" id="ARBA00001923"/>
    </source>
</evidence>
<evidence type="ECO:0000256" key="2">
    <source>
        <dbReference type="ARBA" id="ARBA00001913"/>
    </source>
</evidence>
<dbReference type="AlphaFoldDB" id="A0A455LAU3"/>
<dbReference type="Pfam" id="PF02806">
    <property type="entry name" value="Alpha-amylase_C"/>
    <property type="match status" value="1"/>
</dbReference>
<evidence type="ECO:0000259" key="16">
    <source>
        <dbReference type="SMART" id="SM00632"/>
    </source>
</evidence>
<name>A0A455LAU3_9HYME</name>
<dbReference type="InterPro" id="IPR013780">
    <property type="entry name" value="Glyco_hydro_b"/>
</dbReference>
<evidence type="ECO:0000256" key="11">
    <source>
        <dbReference type="ARBA" id="ARBA00023214"/>
    </source>
</evidence>
<sequence length="443" mass="50105">MGYAGVQVSPVQENVIIPARPWWERYQPISYKFISRSGSEEEFKDMVRRCNAAGVRIYVDALLNHMAADHPFPVIGMGNSTAHPEKRDYPAVPYTPVDFHPSCEILNYQDAYQVRNCELVGLHDLNQTHEHVRNQIVEFLNHAIDAGVAGFRIDAAKHMWPEDLKVIYSRLHDLPTSHGFKPNSRPYVYQEVIDMGGEGVTKYEYNSFGAVTEFKYGIELTRAMTGNNPLKWYRNIGEEWELLPRDSALVFIDNHDNQRGHGGAGSVLTHKQPKEYKMALAFMLAHPYGNAKVMSSFAFNHTDQGPPADANGNTISPQFNDDYSCNNGWVCEHRWIEVYNMIRFRNTVNGTEISEWWDNSNNQIAFSRGNAGFIAINADTIDLKQKIHTQLATGSYCDVISGNLVDGRCTGKTVQVDDQGFAFIKITVNDKDRVVAIHKNAKL</sequence>
<dbReference type="PANTHER" id="PTHR43447">
    <property type="entry name" value="ALPHA-AMYLASE"/>
    <property type="match status" value="1"/>
</dbReference>
<evidence type="ECO:0000256" key="4">
    <source>
        <dbReference type="ARBA" id="ARBA00008061"/>
    </source>
</evidence>
<feature type="domain" description="Alpha-amylase C-terminal" evidence="16">
    <location>
        <begin position="354"/>
        <end position="442"/>
    </location>
</feature>
<dbReference type="InterPro" id="IPR031319">
    <property type="entry name" value="A-amylase_C"/>
</dbReference>
<evidence type="ECO:0000256" key="15">
    <source>
        <dbReference type="RuleBase" id="RU361134"/>
    </source>
</evidence>
<evidence type="ECO:0000256" key="10">
    <source>
        <dbReference type="ARBA" id="ARBA00023157"/>
    </source>
</evidence>
<dbReference type="SMART" id="SM00632">
    <property type="entry name" value="Aamy_C"/>
    <property type="match status" value="1"/>
</dbReference>
<evidence type="ECO:0000256" key="9">
    <source>
        <dbReference type="ARBA" id="ARBA00022837"/>
    </source>
</evidence>
<dbReference type="SUPFAM" id="SSF51445">
    <property type="entry name" value="(Trans)glycosidases"/>
    <property type="match status" value="1"/>
</dbReference>
<evidence type="ECO:0000259" key="17">
    <source>
        <dbReference type="SMART" id="SM00642"/>
    </source>
</evidence>